<dbReference type="InterPro" id="IPR001873">
    <property type="entry name" value="ENaC"/>
</dbReference>
<evidence type="ECO:0000256" key="13">
    <source>
        <dbReference type="SAM" id="Phobius"/>
    </source>
</evidence>
<dbReference type="Proteomes" id="UP000887116">
    <property type="component" value="Unassembled WGS sequence"/>
</dbReference>
<evidence type="ECO:0000256" key="10">
    <source>
        <dbReference type="ARBA" id="ARBA00023201"/>
    </source>
</evidence>
<keyword evidence="4 12" id="KW-0894">Sodium channel</keyword>
<keyword evidence="5 12" id="KW-0812">Transmembrane</keyword>
<name>A0A8X6L5C1_TRICU</name>
<evidence type="ECO:0000256" key="5">
    <source>
        <dbReference type="ARBA" id="ARBA00022692"/>
    </source>
</evidence>
<evidence type="ECO:0000313" key="15">
    <source>
        <dbReference type="Proteomes" id="UP000887116"/>
    </source>
</evidence>
<keyword evidence="7" id="KW-0915">Sodium</keyword>
<gene>
    <name evidence="14" type="primary">NCL1_46043</name>
    <name evidence="14" type="ORF">TNCT_650441</name>
</gene>
<comment type="subcellular location">
    <subcellularLocation>
        <location evidence="1">Membrane</location>
        <topology evidence="1">Multi-pass membrane protein</topology>
    </subcellularLocation>
</comment>
<comment type="caution">
    <text evidence="14">The sequence shown here is derived from an EMBL/GenBank/DDBJ whole genome shotgun (WGS) entry which is preliminary data.</text>
</comment>
<evidence type="ECO:0000256" key="7">
    <source>
        <dbReference type="ARBA" id="ARBA00023053"/>
    </source>
</evidence>
<dbReference type="Pfam" id="PF00858">
    <property type="entry name" value="ASC"/>
    <property type="match status" value="1"/>
</dbReference>
<keyword evidence="9 13" id="KW-0472">Membrane</keyword>
<evidence type="ECO:0000256" key="2">
    <source>
        <dbReference type="ARBA" id="ARBA00007193"/>
    </source>
</evidence>
<dbReference type="EMBL" id="BMAO01034510">
    <property type="protein sequence ID" value="GFQ97069.1"/>
    <property type="molecule type" value="Genomic_DNA"/>
</dbReference>
<evidence type="ECO:0000256" key="1">
    <source>
        <dbReference type="ARBA" id="ARBA00004141"/>
    </source>
</evidence>
<keyword evidence="3 12" id="KW-0813">Transport</keyword>
<keyword evidence="6 13" id="KW-1133">Transmembrane helix</keyword>
<proteinExistence type="inferred from homology"/>
<dbReference type="PANTHER" id="PTHR11690:SF248">
    <property type="entry name" value="PICKPOCKET 17, ISOFORM A"/>
    <property type="match status" value="1"/>
</dbReference>
<comment type="similarity">
    <text evidence="2 12">Belongs to the amiloride-sensitive sodium channel (TC 1.A.6) family.</text>
</comment>
<evidence type="ECO:0000256" key="3">
    <source>
        <dbReference type="ARBA" id="ARBA00022448"/>
    </source>
</evidence>
<evidence type="ECO:0000256" key="12">
    <source>
        <dbReference type="RuleBase" id="RU000679"/>
    </source>
</evidence>
<evidence type="ECO:0000256" key="6">
    <source>
        <dbReference type="ARBA" id="ARBA00022989"/>
    </source>
</evidence>
<accession>A0A8X6L5C1</accession>
<dbReference type="PANTHER" id="PTHR11690">
    <property type="entry name" value="AMILORIDE-SENSITIVE SODIUM CHANNEL-RELATED"/>
    <property type="match status" value="1"/>
</dbReference>
<dbReference type="PRINTS" id="PR01078">
    <property type="entry name" value="AMINACHANNEL"/>
</dbReference>
<dbReference type="GO" id="GO:0005886">
    <property type="term" value="C:plasma membrane"/>
    <property type="evidence" value="ECO:0007669"/>
    <property type="project" value="TreeGrafter"/>
</dbReference>
<feature type="transmembrane region" description="Helical" evidence="13">
    <location>
        <begin position="450"/>
        <end position="476"/>
    </location>
</feature>
<dbReference type="GO" id="GO:0015280">
    <property type="term" value="F:ligand-gated sodium channel activity"/>
    <property type="evidence" value="ECO:0007669"/>
    <property type="project" value="TreeGrafter"/>
</dbReference>
<evidence type="ECO:0000256" key="8">
    <source>
        <dbReference type="ARBA" id="ARBA00023065"/>
    </source>
</evidence>
<evidence type="ECO:0000256" key="4">
    <source>
        <dbReference type="ARBA" id="ARBA00022461"/>
    </source>
</evidence>
<evidence type="ECO:0000313" key="14">
    <source>
        <dbReference type="EMBL" id="GFQ97069.1"/>
    </source>
</evidence>
<feature type="transmembrane region" description="Helical" evidence="13">
    <location>
        <begin position="55"/>
        <end position="78"/>
    </location>
</feature>
<dbReference type="OrthoDB" id="6426134at2759"/>
<dbReference type="Gene3D" id="1.10.287.770">
    <property type="entry name" value="YojJ-like"/>
    <property type="match status" value="1"/>
</dbReference>
<keyword evidence="15" id="KW-1185">Reference proteome</keyword>
<reference evidence="14" key="1">
    <citation type="submission" date="2020-07" db="EMBL/GenBank/DDBJ databases">
        <title>Multicomponent nature underlies the extraordinary mechanical properties of spider dragline silk.</title>
        <authorList>
            <person name="Kono N."/>
            <person name="Nakamura H."/>
            <person name="Mori M."/>
            <person name="Yoshida Y."/>
            <person name="Ohtoshi R."/>
            <person name="Malay A.D."/>
            <person name="Moran D.A.P."/>
            <person name="Tomita M."/>
            <person name="Numata K."/>
            <person name="Arakawa K."/>
        </authorList>
    </citation>
    <scope>NUCLEOTIDE SEQUENCE</scope>
</reference>
<protein>
    <submittedName>
        <fullName evidence="14">Amiloride-sensitive sodium channel subunit alpha</fullName>
    </submittedName>
</protein>
<organism evidence="14 15">
    <name type="scientific">Trichonephila clavata</name>
    <name type="common">Joro spider</name>
    <name type="synonym">Nephila clavata</name>
    <dbReference type="NCBI Taxonomy" id="2740835"/>
    <lineage>
        <taxon>Eukaryota</taxon>
        <taxon>Metazoa</taxon>
        <taxon>Ecdysozoa</taxon>
        <taxon>Arthropoda</taxon>
        <taxon>Chelicerata</taxon>
        <taxon>Arachnida</taxon>
        <taxon>Araneae</taxon>
        <taxon>Araneomorphae</taxon>
        <taxon>Entelegynae</taxon>
        <taxon>Araneoidea</taxon>
        <taxon>Nephilidae</taxon>
        <taxon>Trichonephila</taxon>
    </lineage>
</organism>
<evidence type="ECO:0000256" key="11">
    <source>
        <dbReference type="ARBA" id="ARBA00023303"/>
    </source>
</evidence>
<keyword evidence="10 12" id="KW-0739">Sodium transport</keyword>
<evidence type="ECO:0000256" key="9">
    <source>
        <dbReference type="ARBA" id="ARBA00023136"/>
    </source>
</evidence>
<dbReference type="AlphaFoldDB" id="A0A8X6L5C1"/>
<keyword evidence="8 12" id="KW-0406">Ion transport</keyword>
<sequence length="505" mass="59279">MIRDREIQIRKKYTKKDYWDRFMKHVTQTLENSTIAGIPQIVAANNSYIRVIRAAVFLSCLFGFGYQFWTFMELYWAYPIVMDVQVKSPSVISIPSFTICDHNGYTLKSYCSVTKHKCVPVQNETEFCVEKRRYCHARRLPKDFLIPENESLLIHEIMNERVTEEIPYNPQGHTIKMCEMLIAGETPTTTCRKARRVPYTKGEIETRTNCLMFNSIWNLPNAKVEEIPSTTVINLLLLTNKTDYFPFIDDHFVAMYIDFHTPTALANPFLNGFVMYPGMRYKYYIKERVLKLLPAPYSTNCTDYLTEWKKKGNTGPVSQGECIEYCKLELIRNERKCVDFFNYYPHNEPLCETGCEDVLCSGGYKDINDMSLSLAKFGKICADKCRPGCDQNAYEVTKEEIQVPEEVFANIPNRRMWKDYIYVRLSFDKFDITTYSYTAKFELIETFCYLGGYVGIWLGISLVAIFDFVESIIIILRHPYKRIKNRFNSKVKPFQKQEHNFEKYY</sequence>
<keyword evidence="11 12" id="KW-0407">Ion channel</keyword>